<feature type="non-terminal residue" evidence="1">
    <location>
        <position position="139"/>
    </location>
</feature>
<name>A0A0F9FD73_9ZZZZ</name>
<evidence type="ECO:0000313" key="1">
    <source>
        <dbReference type="EMBL" id="KKL84203.1"/>
    </source>
</evidence>
<comment type="caution">
    <text evidence="1">The sequence shown here is derived from an EMBL/GenBank/DDBJ whole genome shotgun (WGS) entry which is preliminary data.</text>
</comment>
<sequence length="139" mass="15039">MAQPAVDISLLGDKELERKLARLATPAAQKKAIRPAMRKSTKRIRPRIVANVSGHPVGIVSGELLAAMSTMPVRAIKRSRTIIGAVLELPEGKDIRIKINSIEYGHVRGAGRTAAPPHPFIRPAVDSNRESELARIGVD</sequence>
<organism evidence="1">
    <name type="scientific">marine sediment metagenome</name>
    <dbReference type="NCBI Taxonomy" id="412755"/>
    <lineage>
        <taxon>unclassified sequences</taxon>
        <taxon>metagenomes</taxon>
        <taxon>ecological metagenomes</taxon>
    </lineage>
</organism>
<proteinExistence type="predicted"/>
<dbReference type="AlphaFoldDB" id="A0A0F9FD73"/>
<protein>
    <submittedName>
        <fullName evidence="1">Uncharacterized protein</fullName>
    </submittedName>
</protein>
<reference evidence="1" key="1">
    <citation type="journal article" date="2015" name="Nature">
        <title>Complex archaea that bridge the gap between prokaryotes and eukaryotes.</title>
        <authorList>
            <person name="Spang A."/>
            <person name="Saw J.H."/>
            <person name="Jorgensen S.L."/>
            <person name="Zaremba-Niedzwiedzka K."/>
            <person name="Martijn J."/>
            <person name="Lind A.E."/>
            <person name="van Eijk R."/>
            <person name="Schleper C."/>
            <person name="Guy L."/>
            <person name="Ettema T.J."/>
        </authorList>
    </citation>
    <scope>NUCLEOTIDE SEQUENCE</scope>
</reference>
<accession>A0A0F9FD73</accession>
<dbReference type="EMBL" id="LAZR01021768">
    <property type="protein sequence ID" value="KKL84203.1"/>
    <property type="molecule type" value="Genomic_DNA"/>
</dbReference>
<gene>
    <name evidence="1" type="ORF">LCGC14_1967130</name>
</gene>